<name>A0A9X4PCV0_9PAST</name>
<reference evidence="1" key="1">
    <citation type="submission" date="2016-03" db="EMBL/GenBank/DDBJ databases">
        <title>Co-evolution between Pasteurellaceae and their hosts.</title>
        <authorList>
            <person name="Hansen M.J."/>
            <person name="Bojesen A.M."/>
            <person name="Planet P."/>
        </authorList>
    </citation>
    <scope>NUCLEOTIDE SEQUENCE</scope>
    <source>
        <strain evidence="1">146/S8/89</strain>
    </source>
</reference>
<organism evidence="1 2">
    <name type="scientific">Volucribacter amazonae</name>
    <dbReference type="NCBI Taxonomy" id="256731"/>
    <lineage>
        <taxon>Bacteria</taxon>
        <taxon>Pseudomonadati</taxon>
        <taxon>Pseudomonadota</taxon>
        <taxon>Gammaproteobacteria</taxon>
        <taxon>Pasteurellales</taxon>
        <taxon>Pasteurellaceae</taxon>
        <taxon>Volucribacter</taxon>
    </lineage>
</organism>
<comment type="caution">
    <text evidence="1">The sequence shown here is derived from an EMBL/GenBank/DDBJ whole genome shotgun (WGS) entry which is preliminary data.</text>
</comment>
<dbReference type="AlphaFoldDB" id="A0A9X4PCV0"/>
<sequence length="74" mass="8832">MLFEPVPNIIMDTTFFKRNFSVLVLMDSFTAKVIYHQIVKTEKDIYYQAALNRLREKEYIIQSITCNDRRGLLK</sequence>
<gene>
    <name evidence="1" type="ORF">A6A20_09920</name>
</gene>
<proteinExistence type="predicted"/>
<evidence type="ECO:0000313" key="2">
    <source>
        <dbReference type="Proteomes" id="UP001155500"/>
    </source>
</evidence>
<protein>
    <submittedName>
        <fullName evidence="1">Transposase</fullName>
    </submittedName>
</protein>
<keyword evidence="2" id="KW-1185">Reference proteome</keyword>
<dbReference type="Proteomes" id="UP001155500">
    <property type="component" value="Unassembled WGS sequence"/>
</dbReference>
<evidence type="ECO:0000313" key="1">
    <source>
        <dbReference type="EMBL" id="MDG6895927.1"/>
    </source>
</evidence>
<accession>A0A9X4PCV0</accession>
<dbReference type="EMBL" id="LWID01000001">
    <property type="protein sequence ID" value="MDG6895927.1"/>
    <property type="molecule type" value="Genomic_DNA"/>
</dbReference>
<dbReference type="RefSeq" id="WP_279573288.1">
    <property type="nucleotide sequence ID" value="NZ_LWID01000001.1"/>
</dbReference>